<evidence type="ECO:0000313" key="2">
    <source>
        <dbReference type="Proteomes" id="UP001056120"/>
    </source>
</evidence>
<sequence length="166" mass="17943">MNTSGGGGDPELVPRRFREDRQQHHHIRGGVAVPTTSIHNTSSELGFHYPPELNSPALFRRVRVSGMDETNEQLAYQTAISVGGHVFNGILYDHGPDQGQYNHPVGESSSAAGNQLQDVNLVTSSTTTTSSSSIYQAVTIIDPSSMYPTPLCAFISGTQFFPPPRS</sequence>
<reference evidence="1 2" key="2">
    <citation type="journal article" date="2022" name="Mol. Ecol. Resour.">
        <title>The genomes of chicory, endive, great burdock and yacon provide insights into Asteraceae paleo-polyploidization history and plant inulin production.</title>
        <authorList>
            <person name="Fan W."/>
            <person name="Wang S."/>
            <person name="Wang H."/>
            <person name="Wang A."/>
            <person name="Jiang F."/>
            <person name="Liu H."/>
            <person name="Zhao H."/>
            <person name="Xu D."/>
            <person name="Zhang Y."/>
        </authorList>
    </citation>
    <scope>NUCLEOTIDE SEQUENCE [LARGE SCALE GENOMIC DNA]</scope>
    <source>
        <strain evidence="2">cv. Yunnan</strain>
        <tissue evidence="1">Leaves</tissue>
    </source>
</reference>
<dbReference type="Proteomes" id="UP001056120">
    <property type="component" value="Linkage Group LG22"/>
</dbReference>
<dbReference type="EMBL" id="CM042039">
    <property type="protein sequence ID" value="KAI3726781.1"/>
    <property type="molecule type" value="Genomic_DNA"/>
</dbReference>
<evidence type="ECO:0000313" key="1">
    <source>
        <dbReference type="EMBL" id="KAI3726781.1"/>
    </source>
</evidence>
<accession>A0ACB9BXJ3</accession>
<protein>
    <submittedName>
        <fullName evidence="1">Uncharacterized protein</fullName>
    </submittedName>
</protein>
<name>A0ACB9BXJ3_9ASTR</name>
<comment type="caution">
    <text evidence="1">The sequence shown here is derived from an EMBL/GenBank/DDBJ whole genome shotgun (WGS) entry which is preliminary data.</text>
</comment>
<keyword evidence="2" id="KW-1185">Reference proteome</keyword>
<reference evidence="2" key="1">
    <citation type="journal article" date="2022" name="Mol. Ecol. Resour.">
        <title>The genomes of chicory, endive, great burdock and yacon provide insights into Asteraceae palaeo-polyploidization history and plant inulin production.</title>
        <authorList>
            <person name="Fan W."/>
            <person name="Wang S."/>
            <person name="Wang H."/>
            <person name="Wang A."/>
            <person name="Jiang F."/>
            <person name="Liu H."/>
            <person name="Zhao H."/>
            <person name="Xu D."/>
            <person name="Zhang Y."/>
        </authorList>
    </citation>
    <scope>NUCLEOTIDE SEQUENCE [LARGE SCALE GENOMIC DNA]</scope>
    <source>
        <strain evidence="2">cv. Yunnan</strain>
    </source>
</reference>
<organism evidence="1 2">
    <name type="scientific">Smallanthus sonchifolius</name>
    <dbReference type="NCBI Taxonomy" id="185202"/>
    <lineage>
        <taxon>Eukaryota</taxon>
        <taxon>Viridiplantae</taxon>
        <taxon>Streptophyta</taxon>
        <taxon>Embryophyta</taxon>
        <taxon>Tracheophyta</taxon>
        <taxon>Spermatophyta</taxon>
        <taxon>Magnoliopsida</taxon>
        <taxon>eudicotyledons</taxon>
        <taxon>Gunneridae</taxon>
        <taxon>Pentapetalae</taxon>
        <taxon>asterids</taxon>
        <taxon>campanulids</taxon>
        <taxon>Asterales</taxon>
        <taxon>Asteraceae</taxon>
        <taxon>Asteroideae</taxon>
        <taxon>Heliantheae alliance</taxon>
        <taxon>Millerieae</taxon>
        <taxon>Smallanthus</taxon>
    </lineage>
</organism>
<proteinExistence type="predicted"/>
<gene>
    <name evidence="1" type="ORF">L1987_66587</name>
</gene>